<reference evidence="1" key="1">
    <citation type="submission" date="2021-12" db="EMBL/GenBank/DDBJ databases">
        <title>Curvularia clavata genome.</title>
        <authorList>
            <person name="Cao Y."/>
        </authorList>
    </citation>
    <scope>NUCLEOTIDE SEQUENCE</scope>
    <source>
        <strain evidence="1">Yc1106</strain>
    </source>
</reference>
<sequence length="184" mass="20934">MSYVPTDEPFKSRTDSREWQQYEQAIKDHGPLLPNYTIQVSKISETKQGNTRGNYYFETARSKEKEPGSWNHPCSPTEAHLRPTFDDEYVDDRKSVTGIFHPPMLTYKAGSLVFHYHDTWEAALAASLNASGVDHKGKAVSTDIVKAMNAEMNKAHLDMIGFRHNRDTGVGGVVFAWRMGKLRW</sequence>
<dbReference type="AlphaFoldDB" id="A0A9Q8Z5W5"/>
<dbReference type="EMBL" id="CP089275">
    <property type="protein sequence ID" value="USP74893.1"/>
    <property type="molecule type" value="Genomic_DNA"/>
</dbReference>
<name>A0A9Q8Z5W5_CURCL</name>
<keyword evidence="2" id="KW-1185">Reference proteome</keyword>
<gene>
    <name evidence="1" type="ORF">yc1106_02167</name>
</gene>
<proteinExistence type="predicted"/>
<dbReference type="Proteomes" id="UP001056012">
    <property type="component" value="Chromosome 2"/>
</dbReference>
<evidence type="ECO:0000313" key="2">
    <source>
        <dbReference type="Proteomes" id="UP001056012"/>
    </source>
</evidence>
<evidence type="ECO:0000313" key="1">
    <source>
        <dbReference type="EMBL" id="USP74893.1"/>
    </source>
</evidence>
<organism evidence="1 2">
    <name type="scientific">Curvularia clavata</name>
    <dbReference type="NCBI Taxonomy" id="95742"/>
    <lineage>
        <taxon>Eukaryota</taxon>
        <taxon>Fungi</taxon>
        <taxon>Dikarya</taxon>
        <taxon>Ascomycota</taxon>
        <taxon>Pezizomycotina</taxon>
        <taxon>Dothideomycetes</taxon>
        <taxon>Pleosporomycetidae</taxon>
        <taxon>Pleosporales</taxon>
        <taxon>Pleosporineae</taxon>
        <taxon>Pleosporaceae</taxon>
        <taxon>Curvularia</taxon>
    </lineage>
</organism>
<accession>A0A9Q8Z5W5</accession>
<protein>
    <submittedName>
        <fullName evidence="1">Uncharacterized protein</fullName>
    </submittedName>
</protein>
<dbReference type="VEuPathDB" id="FungiDB:yc1106_02167"/>